<dbReference type="InterPro" id="IPR052338">
    <property type="entry name" value="Transposase_5"/>
</dbReference>
<name>A0ABM3V3G4_MUSDO</name>
<keyword evidence="2" id="KW-1185">Reference proteome</keyword>
<feature type="compositionally biased region" description="Basic and acidic residues" evidence="1">
    <location>
        <begin position="213"/>
        <end position="229"/>
    </location>
</feature>
<evidence type="ECO:0000313" key="2">
    <source>
        <dbReference type="Proteomes" id="UP001652621"/>
    </source>
</evidence>
<gene>
    <name evidence="3" type="primary">LOC131803242</name>
</gene>
<dbReference type="GeneID" id="131803242"/>
<feature type="region of interest" description="Disordered" evidence="1">
    <location>
        <begin position="183"/>
        <end position="229"/>
    </location>
</feature>
<dbReference type="PANTHER" id="PTHR23022:SF135">
    <property type="entry name" value="SI:DKEY-77F5.3"/>
    <property type="match status" value="1"/>
</dbReference>
<evidence type="ECO:0000313" key="3">
    <source>
        <dbReference type="RefSeq" id="XP_058980321.1"/>
    </source>
</evidence>
<feature type="region of interest" description="Disordered" evidence="1">
    <location>
        <begin position="145"/>
        <end position="170"/>
    </location>
</feature>
<dbReference type="InterPro" id="IPR036397">
    <property type="entry name" value="RNaseH_sf"/>
</dbReference>
<dbReference type="Proteomes" id="UP001652621">
    <property type="component" value="Unplaced"/>
</dbReference>
<dbReference type="Gene3D" id="3.30.420.10">
    <property type="entry name" value="Ribonuclease H-like superfamily/Ribonuclease H"/>
    <property type="match status" value="1"/>
</dbReference>
<organism evidence="2 3">
    <name type="scientific">Musca domestica</name>
    <name type="common">House fly</name>
    <dbReference type="NCBI Taxonomy" id="7370"/>
    <lineage>
        <taxon>Eukaryota</taxon>
        <taxon>Metazoa</taxon>
        <taxon>Ecdysozoa</taxon>
        <taxon>Arthropoda</taxon>
        <taxon>Hexapoda</taxon>
        <taxon>Insecta</taxon>
        <taxon>Pterygota</taxon>
        <taxon>Neoptera</taxon>
        <taxon>Endopterygota</taxon>
        <taxon>Diptera</taxon>
        <taxon>Brachycera</taxon>
        <taxon>Muscomorpha</taxon>
        <taxon>Muscoidea</taxon>
        <taxon>Muscidae</taxon>
        <taxon>Musca</taxon>
    </lineage>
</organism>
<feature type="compositionally biased region" description="Polar residues" evidence="1">
    <location>
        <begin position="152"/>
        <end position="163"/>
    </location>
</feature>
<proteinExistence type="predicted"/>
<evidence type="ECO:0000256" key="1">
    <source>
        <dbReference type="SAM" id="MobiDB-lite"/>
    </source>
</evidence>
<protein>
    <submittedName>
        <fullName evidence="3">Uncharacterized protein LOC131803242</fullName>
    </submittedName>
</protein>
<accession>A0ABM3V3G4</accession>
<sequence length="486" mass="55107">MFTPKIWRSANEALKDNCVVKTVKHGGGSVMVWGCMAAPEAGKMEFIESTMKKKDYLKILQRNVAPSDNDPKHSAKIVKEWLLYCTHKTLDHPPQSPDINPIEHLWEYLDKKTKHSVTEETLKSDIQETIYSDTKTTTTRRILEPAVGRTHAAQQQQGTTSRPGKNPKFKIWPLTCPTRTAVWTIDPDSPARPTARSANRPIRPIHRPSYTSPERRQRSRSDVRPRQRQERPSYWQYSCGLCQEDHALSACERFRRQTPFQRYETVERRGYCRNCLARSHLAPDCPSLTGCRRCNDRHHTLLHGASQLEEVSLNIEAVTTPAFAWDLVFVPTAMVRITAEGMEGFSMLRAIVSQSATMSKISYAAFRRLGLQSRSYKGERFTTFTVSPRRTNSTWSLKVNAVIIEDLPRRIYSDPILEDPTRCFTSYALADPDPRGNSPIDVELGADTYSAIRKDGCTAAGIGDVLAYNTQLGYVFAGPIKNMPRN</sequence>
<reference evidence="3" key="1">
    <citation type="submission" date="2025-08" db="UniProtKB">
        <authorList>
            <consortium name="RefSeq"/>
        </authorList>
    </citation>
    <scope>IDENTIFICATION</scope>
    <source>
        <strain evidence="3">Aabys</strain>
        <tissue evidence="3">Whole body</tissue>
    </source>
</reference>
<dbReference type="PANTHER" id="PTHR23022">
    <property type="entry name" value="TRANSPOSABLE ELEMENT-RELATED"/>
    <property type="match status" value="1"/>
</dbReference>
<dbReference type="RefSeq" id="XP_058980321.1">
    <property type="nucleotide sequence ID" value="XM_059124338.1"/>
</dbReference>